<evidence type="ECO:0000256" key="3">
    <source>
        <dbReference type="ARBA" id="ARBA00022692"/>
    </source>
</evidence>
<dbReference type="RefSeq" id="WP_186887516.1">
    <property type="nucleotide sequence ID" value="NZ_JACONZ010000002.1"/>
</dbReference>
<gene>
    <name evidence="7" type="ORF">H8S23_06495</name>
</gene>
<comment type="caution">
    <text evidence="7">The sequence shown here is derived from an EMBL/GenBank/DDBJ whole genome shotgun (WGS) entry which is preliminary data.</text>
</comment>
<dbReference type="GO" id="GO:0005886">
    <property type="term" value="C:plasma membrane"/>
    <property type="evidence" value="ECO:0007669"/>
    <property type="project" value="UniProtKB-SubCell"/>
</dbReference>
<dbReference type="EMBL" id="JACONZ010000002">
    <property type="protein sequence ID" value="MBC5581151.1"/>
    <property type="molecule type" value="Genomic_DNA"/>
</dbReference>
<reference evidence="7" key="1">
    <citation type="submission" date="2020-08" db="EMBL/GenBank/DDBJ databases">
        <title>Genome public.</title>
        <authorList>
            <person name="Liu C."/>
            <person name="Sun Q."/>
        </authorList>
    </citation>
    <scope>NUCLEOTIDE SEQUENCE</scope>
    <source>
        <strain evidence="7">BX8</strain>
    </source>
</reference>
<evidence type="ECO:0000313" key="7">
    <source>
        <dbReference type="EMBL" id="MBC5581151.1"/>
    </source>
</evidence>
<evidence type="ECO:0000256" key="2">
    <source>
        <dbReference type="ARBA" id="ARBA00022475"/>
    </source>
</evidence>
<organism evidence="7 8">
    <name type="scientific">Anaerofilum hominis</name>
    <dbReference type="NCBI Taxonomy" id="2763016"/>
    <lineage>
        <taxon>Bacteria</taxon>
        <taxon>Bacillati</taxon>
        <taxon>Bacillota</taxon>
        <taxon>Clostridia</taxon>
        <taxon>Eubacteriales</taxon>
        <taxon>Oscillospiraceae</taxon>
        <taxon>Anaerofilum</taxon>
    </lineage>
</organism>
<dbReference type="Pfam" id="PF10412">
    <property type="entry name" value="TrwB_AAD_bind"/>
    <property type="match status" value="1"/>
</dbReference>
<accession>A0A923KVT7</accession>
<evidence type="ECO:0000313" key="8">
    <source>
        <dbReference type="Proteomes" id="UP000659630"/>
    </source>
</evidence>
<protein>
    <submittedName>
        <fullName evidence="7">Type IV secretion system DNA-binding domain-containing protein</fullName>
    </submittedName>
</protein>
<keyword evidence="5" id="KW-0472">Membrane</keyword>
<keyword evidence="7" id="KW-0238">DNA-binding</keyword>
<dbReference type="InterPro" id="IPR051539">
    <property type="entry name" value="T4SS-coupling_protein"/>
</dbReference>
<evidence type="ECO:0000256" key="5">
    <source>
        <dbReference type="ARBA" id="ARBA00023136"/>
    </source>
</evidence>
<dbReference type="InterPro" id="IPR027417">
    <property type="entry name" value="P-loop_NTPase"/>
</dbReference>
<dbReference type="CDD" id="cd01127">
    <property type="entry name" value="TrwB_TraG_TraD_VirD4"/>
    <property type="match status" value="1"/>
</dbReference>
<evidence type="ECO:0000256" key="4">
    <source>
        <dbReference type="ARBA" id="ARBA00022989"/>
    </source>
</evidence>
<sequence length="436" mass="48278">MSSPSYSQTVVHGDSLRDACTYQDPDPKFLLVGEDRAGAPSRIPVGEQLLSRHMLLMGGIGTGKSNAFHFLIRNLRSSLTGQDVMIIFDTKGDYYKTFYRPGDVVISNDEHAAGAQGADYWNLFEEISVDGRAEENALEIANALFEDRLRQSSQPFFPNAAKDLFGAVLLHLLRTDAMARCRNNADLRSIFDTFSVEAMKRILAAHPDLKALRAYIEDERSGQTLGVVSELQQLVREIFVGNFKKKGALSMRRLVREKGAKVVFVEYDLGLGSTLTPIYKLLFDLAIKEALCRKENEGSVYFIIDEFRLLPNLHHIDDGVNFGRSLGAKFVAGVQNVDQISAAYGPNLAKSILSGFGTNISFRVSDANSREYVKGLYGGNMQLHTYLSAVQSRGISEELREGSVIDDVDITSLGVGEAIVGILNCPPFYFKFNRFA</sequence>
<dbReference type="PANTHER" id="PTHR37937">
    <property type="entry name" value="CONJUGATIVE TRANSFER: DNA TRANSPORT"/>
    <property type="match status" value="1"/>
</dbReference>
<comment type="subcellular location">
    <subcellularLocation>
        <location evidence="1">Cell membrane</location>
        <topology evidence="1">Multi-pass membrane protein</topology>
    </subcellularLocation>
</comment>
<keyword evidence="2" id="KW-1003">Cell membrane</keyword>
<proteinExistence type="predicted"/>
<dbReference type="SUPFAM" id="SSF52540">
    <property type="entry name" value="P-loop containing nucleoside triphosphate hydrolases"/>
    <property type="match status" value="1"/>
</dbReference>
<dbReference type="GO" id="GO:0003677">
    <property type="term" value="F:DNA binding"/>
    <property type="evidence" value="ECO:0007669"/>
    <property type="project" value="UniProtKB-KW"/>
</dbReference>
<dbReference type="Gene3D" id="3.40.50.300">
    <property type="entry name" value="P-loop containing nucleotide triphosphate hydrolases"/>
    <property type="match status" value="2"/>
</dbReference>
<dbReference type="PANTHER" id="PTHR37937:SF1">
    <property type="entry name" value="CONJUGATIVE TRANSFER: DNA TRANSPORT"/>
    <property type="match status" value="1"/>
</dbReference>
<dbReference type="AlphaFoldDB" id="A0A923KVT7"/>
<keyword evidence="3" id="KW-0812">Transmembrane</keyword>
<dbReference type="InterPro" id="IPR019476">
    <property type="entry name" value="T4SS_TraD_DNA-bd"/>
</dbReference>
<feature type="domain" description="Type IV secretion system coupling protein TraD DNA-binding" evidence="6">
    <location>
        <begin position="42"/>
        <end position="378"/>
    </location>
</feature>
<keyword evidence="8" id="KW-1185">Reference proteome</keyword>
<name>A0A923KVT7_9FIRM</name>
<evidence type="ECO:0000259" key="6">
    <source>
        <dbReference type="Pfam" id="PF10412"/>
    </source>
</evidence>
<evidence type="ECO:0000256" key="1">
    <source>
        <dbReference type="ARBA" id="ARBA00004651"/>
    </source>
</evidence>
<keyword evidence="4" id="KW-1133">Transmembrane helix</keyword>
<dbReference type="Proteomes" id="UP000659630">
    <property type="component" value="Unassembled WGS sequence"/>
</dbReference>